<feature type="chain" id="PRO_5035194043" evidence="1">
    <location>
        <begin position="24"/>
        <end position="299"/>
    </location>
</feature>
<evidence type="ECO:0000256" key="1">
    <source>
        <dbReference type="SAM" id="SignalP"/>
    </source>
</evidence>
<dbReference type="EMBL" id="CAJVCH010018617">
    <property type="protein sequence ID" value="CAG7685936.1"/>
    <property type="molecule type" value="Genomic_DNA"/>
</dbReference>
<organism evidence="2 3">
    <name type="scientific">Allacma fusca</name>
    <dbReference type="NCBI Taxonomy" id="39272"/>
    <lineage>
        <taxon>Eukaryota</taxon>
        <taxon>Metazoa</taxon>
        <taxon>Ecdysozoa</taxon>
        <taxon>Arthropoda</taxon>
        <taxon>Hexapoda</taxon>
        <taxon>Collembola</taxon>
        <taxon>Symphypleona</taxon>
        <taxon>Sminthuridae</taxon>
        <taxon>Allacma</taxon>
    </lineage>
</organism>
<comment type="caution">
    <text evidence="2">The sequence shown here is derived from an EMBL/GenBank/DDBJ whole genome shotgun (WGS) entry which is preliminary data.</text>
</comment>
<keyword evidence="1" id="KW-0732">Signal</keyword>
<sequence length="299" mass="33818">MFHLKILAWAVFVSAGLLGQSDAVKWNDLKITFGVNVFSRYGFNRVERTKAEVASTQQWVPLFSESKCLNRIDDLEFHGFPMTEGRDKAVVTLYDKNGIIAGIQAWMPHDEIITKKNIYRFDLSPMFQNATLGGRKFFVLTAYFVQPDTICTTGRDANSLDTDGTGNGLWFQNGPTPLDLIEVPLKRSKAIEKQWTKNNCFPAMGYHNFYNIPWVRENNCSVSRPAFLLYNGKDELHGFGFVVQGTATSKKFEHPPNLAVRLILGDAPSCTLEQNSLVGSTSLHVYFISRPQFIMCPIW</sequence>
<accession>A0A8J2J7C3</accession>
<gene>
    <name evidence="2" type="ORF">AFUS01_LOCUS3147</name>
</gene>
<reference evidence="2" key="1">
    <citation type="submission" date="2021-06" db="EMBL/GenBank/DDBJ databases">
        <authorList>
            <person name="Hodson N. C."/>
            <person name="Mongue J. A."/>
            <person name="Jaron S. K."/>
        </authorList>
    </citation>
    <scope>NUCLEOTIDE SEQUENCE</scope>
</reference>
<feature type="signal peptide" evidence="1">
    <location>
        <begin position="1"/>
        <end position="23"/>
    </location>
</feature>
<dbReference type="OrthoDB" id="6042561at2759"/>
<dbReference type="Proteomes" id="UP000708208">
    <property type="component" value="Unassembled WGS sequence"/>
</dbReference>
<protein>
    <submittedName>
        <fullName evidence="2">Uncharacterized protein</fullName>
    </submittedName>
</protein>
<name>A0A8J2J7C3_9HEXA</name>
<evidence type="ECO:0000313" key="2">
    <source>
        <dbReference type="EMBL" id="CAG7685936.1"/>
    </source>
</evidence>
<keyword evidence="3" id="KW-1185">Reference proteome</keyword>
<dbReference type="AlphaFoldDB" id="A0A8J2J7C3"/>
<proteinExistence type="predicted"/>
<evidence type="ECO:0000313" key="3">
    <source>
        <dbReference type="Proteomes" id="UP000708208"/>
    </source>
</evidence>